<feature type="region of interest" description="Disordered" evidence="2">
    <location>
        <begin position="112"/>
        <end position="181"/>
    </location>
</feature>
<proteinExistence type="predicted"/>
<organism evidence="3 4">
    <name type="scientific">Phormidium nigroviride PCC 7112</name>
    <dbReference type="NCBI Taxonomy" id="179408"/>
    <lineage>
        <taxon>Bacteria</taxon>
        <taxon>Bacillati</taxon>
        <taxon>Cyanobacteriota</taxon>
        <taxon>Cyanophyceae</taxon>
        <taxon>Oscillatoriophycideae</taxon>
        <taxon>Oscillatoriales</taxon>
        <taxon>Oscillatoriaceae</taxon>
        <taxon>Phormidium</taxon>
    </lineage>
</organism>
<feature type="coiled-coil region" evidence="1">
    <location>
        <begin position="64"/>
        <end position="98"/>
    </location>
</feature>
<evidence type="ECO:0000313" key="3">
    <source>
        <dbReference type="EMBL" id="AFZ10116.1"/>
    </source>
</evidence>
<dbReference type="KEGG" id="oni:Osc7112_5917"/>
<dbReference type="STRING" id="179408.Osc7112_5917"/>
<sequence length="181" mass="20334">MGIKKQSEIKKDIAGLKKEGDDASENLEALAKFAERTKVAFEELKGSATEEGDKASERAVLEIQASIERKYKEAEEYLQEVEEKLEEKQEDFEGAIAADQQDLEKLKPLSKEAKAVGSDGTAIEKAEEAKKSEIDFLSDQTQDIEKTQAELEQEAKLSRQRKQNARFKHQSRNTLGGTEKK</sequence>
<feature type="compositionally biased region" description="Polar residues" evidence="2">
    <location>
        <begin position="172"/>
        <end position="181"/>
    </location>
</feature>
<evidence type="ECO:0000313" key="4">
    <source>
        <dbReference type="Proteomes" id="UP000010478"/>
    </source>
</evidence>
<evidence type="ECO:0000256" key="2">
    <source>
        <dbReference type="SAM" id="MobiDB-lite"/>
    </source>
</evidence>
<dbReference type="RefSeq" id="WP_015179317.1">
    <property type="nucleotide sequence ID" value="NC_019729.1"/>
</dbReference>
<dbReference type="EMBL" id="CP003614">
    <property type="protein sequence ID" value="AFZ10116.1"/>
    <property type="molecule type" value="Genomic_DNA"/>
</dbReference>
<reference evidence="3 4" key="1">
    <citation type="submission" date="2012-05" db="EMBL/GenBank/DDBJ databases">
        <title>Finished chromosome of genome of Oscillatoria sp. PCC 7112.</title>
        <authorList>
            <consortium name="US DOE Joint Genome Institute"/>
            <person name="Gugger M."/>
            <person name="Coursin T."/>
            <person name="Rippka R."/>
            <person name="Tandeau De Marsac N."/>
            <person name="Huntemann M."/>
            <person name="Wei C.-L."/>
            <person name="Han J."/>
            <person name="Detter J.C."/>
            <person name="Han C."/>
            <person name="Tapia R."/>
            <person name="Davenport K."/>
            <person name="Daligault H."/>
            <person name="Erkkila T."/>
            <person name="Gu W."/>
            <person name="Munk A.C.C."/>
            <person name="Teshima H."/>
            <person name="Xu Y."/>
            <person name="Chain P."/>
            <person name="Chen A."/>
            <person name="Krypides N."/>
            <person name="Mavromatis K."/>
            <person name="Markowitz V."/>
            <person name="Szeto E."/>
            <person name="Ivanova N."/>
            <person name="Mikhailova N."/>
            <person name="Ovchinnikova G."/>
            <person name="Pagani I."/>
            <person name="Pati A."/>
            <person name="Goodwin L."/>
            <person name="Peters L."/>
            <person name="Pitluck S."/>
            <person name="Woyke T."/>
            <person name="Kerfeld C."/>
        </authorList>
    </citation>
    <scope>NUCLEOTIDE SEQUENCE [LARGE SCALE GENOMIC DNA]</scope>
    <source>
        <strain evidence="3 4">PCC 7112</strain>
    </source>
</reference>
<accession>K9VQB4</accession>
<gene>
    <name evidence="3" type="ORF">Osc7112_5917</name>
</gene>
<dbReference type="HOGENOM" id="CLU_1487641_0_0_3"/>
<feature type="compositionally biased region" description="Basic and acidic residues" evidence="2">
    <location>
        <begin position="143"/>
        <end position="157"/>
    </location>
</feature>
<feature type="compositionally biased region" description="Basic residues" evidence="2">
    <location>
        <begin position="158"/>
        <end position="171"/>
    </location>
</feature>
<dbReference type="AlphaFoldDB" id="K9VQB4"/>
<keyword evidence="1" id="KW-0175">Coiled coil</keyword>
<protein>
    <submittedName>
        <fullName evidence="3">Uncharacterized protein</fullName>
    </submittedName>
</protein>
<evidence type="ECO:0000256" key="1">
    <source>
        <dbReference type="SAM" id="Coils"/>
    </source>
</evidence>
<dbReference type="Proteomes" id="UP000010478">
    <property type="component" value="Chromosome"/>
</dbReference>
<name>K9VQB4_9CYAN</name>
<feature type="compositionally biased region" description="Basic and acidic residues" evidence="2">
    <location>
        <begin position="122"/>
        <end position="134"/>
    </location>
</feature>
<keyword evidence="4" id="KW-1185">Reference proteome</keyword>